<keyword evidence="2" id="KW-1185">Reference proteome</keyword>
<accession>A0ABW1XPJ6</accession>
<reference evidence="2" key="1">
    <citation type="journal article" date="2019" name="Int. J. Syst. Evol. Microbiol.">
        <title>The Global Catalogue of Microorganisms (GCM) 10K type strain sequencing project: providing services to taxonomists for standard genome sequencing and annotation.</title>
        <authorList>
            <consortium name="The Broad Institute Genomics Platform"/>
            <consortium name="The Broad Institute Genome Sequencing Center for Infectious Disease"/>
            <person name="Wu L."/>
            <person name="Ma J."/>
        </authorList>
    </citation>
    <scope>NUCLEOTIDE SEQUENCE [LARGE SCALE GENOMIC DNA]</scope>
    <source>
        <strain evidence="2">JCM 4504</strain>
    </source>
</reference>
<name>A0ABW1XPJ6_STRPL</name>
<dbReference type="Proteomes" id="UP001596321">
    <property type="component" value="Unassembled WGS sequence"/>
</dbReference>
<evidence type="ECO:0000313" key="1">
    <source>
        <dbReference type="EMBL" id="MFC6500147.1"/>
    </source>
</evidence>
<evidence type="ECO:0000313" key="2">
    <source>
        <dbReference type="Proteomes" id="UP001596321"/>
    </source>
</evidence>
<comment type="caution">
    <text evidence="1">The sequence shown here is derived from an EMBL/GenBank/DDBJ whole genome shotgun (WGS) entry which is preliminary data.</text>
</comment>
<gene>
    <name evidence="1" type="ORF">ACFQFF_00350</name>
</gene>
<organism evidence="1 2">
    <name type="scientific">Streptomyces plicatus</name>
    <dbReference type="NCBI Taxonomy" id="1922"/>
    <lineage>
        <taxon>Bacteria</taxon>
        <taxon>Bacillati</taxon>
        <taxon>Actinomycetota</taxon>
        <taxon>Actinomycetes</taxon>
        <taxon>Kitasatosporales</taxon>
        <taxon>Streptomycetaceae</taxon>
        <taxon>Streptomyces</taxon>
        <taxon>Streptomyces rochei group</taxon>
    </lineage>
</organism>
<protein>
    <submittedName>
        <fullName evidence="1">Uncharacterized protein</fullName>
    </submittedName>
</protein>
<proteinExistence type="predicted"/>
<dbReference type="EMBL" id="JBHSUW010000001">
    <property type="protein sequence ID" value="MFC6500147.1"/>
    <property type="molecule type" value="Genomic_DNA"/>
</dbReference>
<dbReference type="RefSeq" id="WP_386453679.1">
    <property type="nucleotide sequence ID" value="NZ_JBHSUW010000001.1"/>
</dbReference>
<sequence>MHQRGEQVQDLIPLDALTRADGFGGGQIEAAAEHGQAHPQQSFLRSAQRVAPVDDAAQGVLVARLGTRHAGAAEHAEAVVEAFQHLLGCHRAQTYGCEFDGEGDAVEPSAQLGDGRAVARCNGERRSGRGGPLYQKTYGFRTFGGLLGVAEGVRVREREARHGQDVLAGYSQTVPAGGEHGQAWCGPQHPQDQGRDGVRDVFTVVQKQE</sequence>